<evidence type="ECO:0000256" key="6">
    <source>
        <dbReference type="ARBA" id="ARBA00022989"/>
    </source>
</evidence>
<dbReference type="Gene3D" id="3.80.10.10">
    <property type="entry name" value="Ribonuclease Inhibitor"/>
    <property type="match status" value="1"/>
</dbReference>
<feature type="domain" description="Leucine-rich repeat-containing N-terminal plant-type" evidence="13">
    <location>
        <begin position="32"/>
        <end position="69"/>
    </location>
</feature>
<keyword evidence="5" id="KW-0677">Repeat</keyword>
<proteinExistence type="predicted"/>
<gene>
    <name evidence="14" type="ORF">Tsubulata_019856</name>
</gene>
<feature type="compositionally biased region" description="Pro residues" evidence="10">
    <location>
        <begin position="146"/>
        <end position="158"/>
    </location>
</feature>
<evidence type="ECO:0000256" key="7">
    <source>
        <dbReference type="ARBA" id="ARBA00023136"/>
    </source>
</evidence>
<dbReference type="EMBL" id="JAKUCV010000531">
    <property type="protein sequence ID" value="KAJ4849660.1"/>
    <property type="molecule type" value="Genomic_DNA"/>
</dbReference>
<accession>A0A9Q0JR16</accession>
<evidence type="ECO:0000256" key="8">
    <source>
        <dbReference type="ARBA" id="ARBA00023170"/>
    </source>
</evidence>
<evidence type="ECO:0000256" key="3">
    <source>
        <dbReference type="ARBA" id="ARBA00022692"/>
    </source>
</evidence>
<evidence type="ECO:0000256" key="2">
    <source>
        <dbReference type="ARBA" id="ARBA00022614"/>
    </source>
</evidence>
<evidence type="ECO:0000313" key="14">
    <source>
        <dbReference type="EMBL" id="KAJ4849660.1"/>
    </source>
</evidence>
<feature type="region of interest" description="Disordered" evidence="10">
    <location>
        <begin position="234"/>
        <end position="292"/>
    </location>
</feature>
<feature type="chain" id="PRO_5040128147" description="Leucine-rich repeat-containing N-terminal plant-type domain-containing protein" evidence="12">
    <location>
        <begin position="24"/>
        <end position="292"/>
    </location>
</feature>
<evidence type="ECO:0000256" key="10">
    <source>
        <dbReference type="SAM" id="MobiDB-lite"/>
    </source>
</evidence>
<reference evidence="14" key="2">
    <citation type="journal article" date="2023" name="Plants (Basel)">
        <title>Annotation of the Turnera subulata (Passifloraceae) Draft Genome Reveals the S-Locus Evolved after the Divergence of Turneroideae from Passifloroideae in a Stepwise Manner.</title>
        <authorList>
            <person name="Henning P.M."/>
            <person name="Roalson E.H."/>
            <person name="Mir W."/>
            <person name="McCubbin A.G."/>
            <person name="Shore J.S."/>
        </authorList>
    </citation>
    <scope>NUCLEOTIDE SEQUENCE</scope>
    <source>
        <strain evidence="14">F60SS</strain>
    </source>
</reference>
<feature type="compositionally biased region" description="Basic and acidic residues" evidence="10">
    <location>
        <begin position="252"/>
        <end position="268"/>
    </location>
</feature>
<organism evidence="14 15">
    <name type="scientific">Turnera subulata</name>
    <dbReference type="NCBI Taxonomy" id="218843"/>
    <lineage>
        <taxon>Eukaryota</taxon>
        <taxon>Viridiplantae</taxon>
        <taxon>Streptophyta</taxon>
        <taxon>Embryophyta</taxon>
        <taxon>Tracheophyta</taxon>
        <taxon>Spermatophyta</taxon>
        <taxon>Magnoliopsida</taxon>
        <taxon>eudicotyledons</taxon>
        <taxon>Gunneridae</taxon>
        <taxon>Pentapetalae</taxon>
        <taxon>rosids</taxon>
        <taxon>fabids</taxon>
        <taxon>Malpighiales</taxon>
        <taxon>Passifloraceae</taxon>
        <taxon>Turnera</taxon>
    </lineage>
</organism>
<feature type="region of interest" description="Disordered" evidence="10">
    <location>
        <begin position="139"/>
        <end position="183"/>
    </location>
</feature>
<evidence type="ECO:0000256" key="11">
    <source>
        <dbReference type="SAM" id="Phobius"/>
    </source>
</evidence>
<dbReference type="InterPro" id="IPR013210">
    <property type="entry name" value="LRR_N_plant-typ"/>
</dbReference>
<comment type="caution">
    <text evidence="14">The sequence shown here is derived from an EMBL/GenBank/DDBJ whole genome shotgun (WGS) entry which is preliminary data.</text>
</comment>
<evidence type="ECO:0000256" key="1">
    <source>
        <dbReference type="ARBA" id="ARBA00004167"/>
    </source>
</evidence>
<dbReference type="OrthoDB" id="676979at2759"/>
<keyword evidence="3 11" id="KW-0812">Transmembrane</keyword>
<reference evidence="14" key="1">
    <citation type="submission" date="2022-02" db="EMBL/GenBank/DDBJ databases">
        <authorList>
            <person name="Henning P.M."/>
            <person name="McCubbin A.G."/>
            <person name="Shore J.S."/>
        </authorList>
    </citation>
    <scope>NUCLEOTIDE SEQUENCE</scope>
    <source>
        <strain evidence="14">F60SS</strain>
        <tissue evidence="14">Leaves</tissue>
    </source>
</reference>
<keyword evidence="4 12" id="KW-0732">Signal</keyword>
<dbReference type="InterPro" id="IPR032675">
    <property type="entry name" value="LRR_dom_sf"/>
</dbReference>
<dbReference type="AlphaFoldDB" id="A0A9Q0JR16"/>
<feature type="compositionally biased region" description="Polar residues" evidence="10">
    <location>
        <begin position="237"/>
        <end position="251"/>
    </location>
</feature>
<keyword evidence="8" id="KW-0675">Receptor</keyword>
<protein>
    <recommendedName>
        <fullName evidence="13">Leucine-rich repeat-containing N-terminal plant-type domain-containing protein</fullName>
    </recommendedName>
</protein>
<evidence type="ECO:0000256" key="5">
    <source>
        <dbReference type="ARBA" id="ARBA00022737"/>
    </source>
</evidence>
<evidence type="ECO:0000313" key="15">
    <source>
        <dbReference type="Proteomes" id="UP001141552"/>
    </source>
</evidence>
<keyword evidence="7 11" id="KW-0472">Membrane</keyword>
<evidence type="ECO:0000256" key="9">
    <source>
        <dbReference type="ARBA" id="ARBA00023180"/>
    </source>
</evidence>
<dbReference type="PANTHER" id="PTHR47986">
    <property type="entry name" value="OSJNBA0070M12.3 PROTEIN"/>
    <property type="match status" value="1"/>
</dbReference>
<dbReference type="Pfam" id="PF08263">
    <property type="entry name" value="LRRNT_2"/>
    <property type="match status" value="1"/>
</dbReference>
<evidence type="ECO:0000256" key="4">
    <source>
        <dbReference type="ARBA" id="ARBA00022729"/>
    </source>
</evidence>
<name>A0A9Q0JR16_9ROSI</name>
<feature type="compositionally biased region" description="Low complexity" evidence="10">
    <location>
        <begin position="174"/>
        <end position="183"/>
    </location>
</feature>
<keyword evidence="2" id="KW-0433">Leucine-rich repeat</keyword>
<feature type="compositionally biased region" description="Basic and acidic residues" evidence="10">
    <location>
        <begin position="278"/>
        <end position="292"/>
    </location>
</feature>
<dbReference type="InterPro" id="IPR052422">
    <property type="entry name" value="Auxin_Ser/Thr_Kinase"/>
</dbReference>
<evidence type="ECO:0000259" key="13">
    <source>
        <dbReference type="Pfam" id="PF08263"/>
    </source>
</evidence>
<sequence>MAFTMVCLKWSLLLGLLVAFTSSFSLALTDLRDVTAINSLYASLGFPALTRWVPFGGDPCGEEWQGISCVFSNVTAIKPNQLNLAATISQNSADLQSITSLSGNISCFWCGNVEDNLFSSPIPEKLFSIPTFRKEGNPFNTTPILSPSPPPAIPPSLSTPPFAESSQKQANWPFSSNNSPSGKSSNFFTTRKVIGIAVLGAAIIVFLGICCICYKRRKSEEDVEAAVAGAYKGHTVQPDNKSSIEQNNQEQKVLRESTFKSSDRHGLDNGELATRPNPRRDYGEDPKRMAAY</sequence>
<evidence type="ECO:0000256" key="12">
    <source>
        <dbReference type="SAM" id="SignalP"/>
    </source>
</evidence>
<feature type="transmembrane region" description="Helical" evidence="11">
    <location>
        <begin position="193"/>
        <end position="214"/>
    </location>
</feature>
<feature type="compositionally biased region" description="Polar residues" evidence="10">
    <location>
        <begin position="164"/>
        <end position="173"/>
    </location>
</feature>
<keyword evidence="15" id="KW-1185">Reference proteome</keyword>
<keyword evidence="6 11" id="KW-1133">Transmembrane helix</keyword>
<dbReference type="Proteomes" id="UP001141552">
    <property type="component" value="Unassembled WGS sequence"/>
</dbReference>
<dbReference type="GO" id="GO:0016020">
    <property type="term" value="C:membrane"/>
    <property type="evidence" value="ECO:0007669"/>
    <property type="project" value="UniProtKB-SubCell"/>
</dbReference>
<comment type="subcellular location">
    <subcellularLocation>
        <location evidence="1">Membrane</location>
        <topology evidence="1">Single-pass membrane protein</topology>
    </subcellularLocation>
</comment>
<feature type="signal peptide" evidence="12">
    <location>
        <begin position="1"/>
        <end position="23"/>
    </location>
</feature>
<dbReference type="PANTHER" id="PTHR47986:SF1">
    <property type="entry name" value="OS04G0685900 PROTEIN"/>
    <property type="match status" value="1"/>
</dbReference>
<keyword evidence="9" id="KW-0325">Glycoprotein</keyword>